<proteinExistence type="inferred from homology"/>
<keyword evidence="4" id="KW-1185">Reference proteome</keyword>
<keyword evidence="1" id="KW-0227">DNA damage</keyword>
<dbReference type="PANTHER" id="PTHR10492:SF57">
    <property type="entry name" value="ATP-DEPENDENT DNA HELICASE"/>
    <property type="match status" value="1"/>
</dbReference>
<dbReference type="Gene3D" id="3.40.50.300">
    <property type="entry name" value="P-loop containing nucleotide triphosphate hydrolases"/>
    <property type="match status" value="1"/>
</dbReference>
<keyword evidence="1" id="KW-0347">Helicase</keyword>
<dbReference type="AlphaFoldDB" id="A0AAV8WLA1"/>
<evidence type="ECO:0000313" key="4">
    <source>
        <dbReference type="Proteomes" id="UP001162156"/>
    </source>
</evidence>
<keyword evidence="1" id="KW-0547">Nucleotide-binding</keyword>
<dbReference type="InterPro" id="IPR010285">
    <property type="entry name" value="DNA_helicase_pif1-like_DEAD"/>
</dbReference>
<dbReference type="GO" id="GO:0043139">
    <property type="term" value="F:5'-3' DNA helicase activity"/>
    <property type="evidence" value="ECO:0007669"/>
    <property type="project" value="UniProtKB-EC"/>
</dbReference>
<dbReference type="GO" id="GO:0005524">
    <property type="term" value="F:ATP binding"/>
    <property type="evidence" value="ECO:0007669"/>
    <property type="project" value="UniProtKB-KW"/>
</dbReference>
<evidence type="ECO:0000256" key="1">
    <source>
        <dbReference type="RuleBase" id="RU363044"/>
    </source>
</evidence>
<keyword evidence="1" id="KW-0378">Hydrolase</keyword>
<reference evidence="3" key="1">
    <citation type="journal article" date="2023" name="Insect Mol. Biol.">
        <title>Genome sequencing provides insights into the evolution of gene families encoding plant cell wall-degrading enzymes in longhorned beetles.</title>
        <authorList>
            <person name="Shin N.R."/>
            <person name="Okamura Y."/>
            <person name="Kirsch R."/>
            <person name="Pauchet Y."/>
        </authorList>
    </citation>
    <scope>NUCLEOTIDE SEQUENCE</scope>
    <source>
        <strain evidence="3">RBIC_L_NR</strain>
    </source>
</reference>
<keyword evidence="1" id="KW-0234">DNA repair</keyword>
<name>A0AAV8WLA1_9CUCU</name>
<evidence type="ECO:0000313" key="3">
    <source>
        <dbReference type="EMBL" id="KAJ8927550.1"/>
    </source>
</evidence>
<dbReference type="PANTHER" id="PTHR10492">
    <property type="match status" value="1"/>
</dbReference>
<dbReference type="EC" id="5.6.2.3" evidence="1"/>
<dbReference type="Proteomes" id="UP001162156">
    <property type="component" value="Unassembled WGS sequence"/>
</dbReference>
<evidence type="ECO:0000259" key="2">
    <source>
        <dbReference type="Pfam" id="PF05970"/>
    </source>
</evidence>
<dbReference type="Pfam" id="PF05970">
    <property type="entry name" value="PIF1"/>
    <property type="match status" value="1"/>
</dbReference>
<organism evidence="3 4">
    <name type="scientific">Rhamnusium bicolor</name>
    <dbReference type="NCBI Taxonomy" id="1586634"/>
    <lineage>
        <taxon>Eukaryota</taxon>
        <taxon>Metazoa</taxon>
        <taxon>Ecdysozoa</taxon>
        <taxon>Arthropoda</taxon>
        <taxon>Hexapoda</taxon>
        <taxon>Insecta</taxon>
        <taxon>Pterygota</taxon>
        <taxon>Neoptera</taxon>
        <taxon>Endopterygota</taxon>
        <taxon>Coleoptera</taxon>
        <taxon>Polyphaga</taxon>
        <taxon>Cucujiformia</taxon>
        <taxon>Chrysomeloidea</taxon>
        <taxon>Cerambycidae</taxon>
        <taxon>Lepturinae</taxon>
        <taxon>Rhagiini</taxon>
        <taxon>Rhamnusium</taxon>
    </lineage>
</organism>
<comment type="similarity">
    <text evidence="1">Belongs to the helicase family.</text>
</comment>
<keyword evidence="1" id="KW-0233">DNA recombination</keyword>
<keyword evidence="1" id="KW-0067">ATP-binding</keyword>
<accession>A0AAV8WLA1</accession>
<comment type="caution">
    <text evidence="3">The sequence shown here is derived from an EMBL/GenBank/DDBJ whole genome shotgun (WGS) entry which is preliminary data.</text>
</comment>
<sequence length="305" mass="33704">MIARVRPEITLEMLGILTDDDRDDVAVVIGGGAVVDAEGNPLPPVIVDDDVVDGDGGQIGAVVRQRNVYDPASLNLDQKQIFMIILRCIAMDRNIDLPVDLYDMIGDDLTVEEMVGGRRRLLEENVFFVDGPGGSGKTYLYNTLLFYINNVLRLSTIAVAWTGVAANLLIGGKTCHRTFRLPVSLDERCIVGWPIDSWQSQYLQSAALGVWDEAPMSHRFAVEAVDRYFKELIRRPGTLMGGKCVLFGGDFRQVLPVVPRGHRASIIDASLKLSLLWHDFGRLRLQVNMSGDRMALAFGTVPFSV</sequence>
<dbReference type="GO" id="GO:0016787">
    <property type="term" value="F:hydrolase activity"/>
    <property type="evidence" value="ECO:0007669"/>
    <property type="project" value="UniProtKB-KW"/>
</dbReference>
<gene>
    <name evidence="3" type="ORF">NQ314_019970</name>
</gene>
<comment type="catalytic activity">
    <reaction evidence="1">
        <text>ATP + H2O = ADP + phosphate + H(+)</text>
        <dbReference type="Rhea" id="RHEA:13065"/>
        <dbReference type="ChEBI" id="CHEBI:15377"/>
        <dbReference type="ChEBI" id="CHEBI:15378"/>
        <dbReference type="ChEBI" id="CHEBI:30616"/>
        <dbReference type="ChEBI" id="CHEBI:43474"/>
        <dbReference type="ChEBI" id="CHEBI:456216"/>
        <dbReference type="EC" id="5.6.2.3"/>
    </reaction>
</comment>
<protein>
    <recommendedName>
        <fullName evidence="1">ATP-dependent DNA helicase</fullName>
        <ecNumber evidence="1">5.6.2.3</ecNumber>
    </recommendedName>
</protein>
<dbReference type="GO" id="GO:0000723">
    <property type="term" value="P:telomere maintenance"/>
    <property type="evidence" value="ECO:0007669"/>
    <property type="project" value="InterPro"/>
</dbReference>
<feature type="domain" description="DNA helicase Pif1-like DEAD-box helicase" evidence="2">
    <location>
        <begin position="123"/>
        <end position="289"/>
    </location>
</feature>
<dbReference type="InterPro" id="IPR027417">
    <property type="entry name" value="P-loop_NTPase"/>
</dbReference>
<comment type="cofactor">
    <cofactor evidence="1">
        <name>Mg(2+)</name>
        <dbReference type="ChEBI" id="CHEBI:18420"/>
    </cofactor>
</comment>
<dbReference type="EMBL" id="JANEYF010005603">
    <property type="protein sequence ID" value="KAJ8927550.1"/>
    <property type="molecule type" value="Genomic_DNA"/>
</dbReference>
<dbReference type="GO" id="GO:0006281">
    <property type="term" value="P:DNA repair"/>
    <property type="evidence" value="ECO:0007669"/>
    <property type="project" value="UniProtKB-KW"/>
</dbReference>
<dbReference type="GO" id="GO:0006310">
    <property type="term" value="P:DNA recombination"/>
    <property type="evidence" value="ECO:0007669"/>
    <property type="project" value="UniProtKB-KW"/>
</dbReference>
<dbReference type="SUPFAM" id="SSF52540">
    <property type="entry name" value="P-loop containing nucleoside triphosphate hydrolases"/>
    <property type="match status" value="1"/>
</dbReference>